<dbReference type="InterPro" id="IPR001623">
    <property type="entry name" value="DnaJ_domain"/>
</dbReference>
<dbReference type="PROSITE" id="PS50076">
    <property type="entry name" value="DNAJ_2"/>
    <property type="match status" value="1"/>
</dbReference>
<dbReference type="Proteomes" id="UP000695022">
    <property type="component" value="Unplaced"/>
</dbReference>
<dbReference type="InterPro" id="IPR051339">
    <property type="entry name" value="DnaJ_subfamily_B"/>
</dbReference>
<dbReference type="InterPro" id="IPR008971">
    <property type="entry name" value="HSP40/DnaJ_pept-bd"/>
</dbReference>
<dbReference type="SUPFAM" id="SSF46565">
    <property type="entry name" value="Chaperone J-domain"/>
    <property type="match status" value="1"/>
</dbReference>
<dbReference type="Pfam" id="PF01556">
    <property type="entry name" value="DnaJ_C"/>
    <property type="match status" value="1"/>
</dbReference>
<keyword evidence="1" id="KW-0143">Chaperone</keyword>
<dbReference type="Gene3D" id="2.60.260.20">
    <property type="entry name" value="Urease metallochaperone UreE, N-terminal domain"/>
    <property type="match status" value="2"/>
</dbReference>
<dbReference type="SUPFAM" id="SSF49493">
    <property type="entry name" value="HSP40/DnaJ peptide-binding domain"/>
    <property type="match status" value="2"/>
</dbReference>
<evidence type="ECO:0000313" key="3">
    <source>
        <dbReference type="Proteomes" id="UP000695022"/>
    </source>
</evidence>
<dbReference type="PRINTS" id="PR00625">
    <property type="entry name" value="JDOMAIN"/>
</dbReference>
<accession>A0ABM1DXJ5</accession>
<dbReference type="CDD" id="cd06257">
    <property type="entry name" value="DnaJ"/>
    <property type="match status" value="1"/>
</dbReference>
<dbReference type="PANTHER" id="PTHR24078:SF553">
    <property type="entry name" value="DNAJ HOMOLOG SUBFAMILY B MEMBER 5"/>
    <property type="match status" value="1"/>
</dbReference>
<feature type="domain" description="J" evidence="2">
    <location>
        <begin position="4"/>
        <end position="68"/>
    </location>
</feature>
<sequence>MGKDYYASLGISRNATVDDIKKAYRKMALRFHPDKNKSAGAEEKFKDIAEAYEVLSDKTKRDVYDKYGSEGLERGVPDGRPGGGFTSYTYGRDPRSTFQGFFGGIDPFAQFFSSAGPGHQQQQQCFSSFSPEGVQSNVFSPGGMQGGFFTTEDMQWEPYMEYTGPKPKVMKTDKPVSYDLQVDLEDILRGTTKKMKITRQVLIPNTAQTRPEEKVLTISIKPGWKAGTKVTFTREGDQRPNTIPADVVFVIRDKPHPVFSRNGSDLHYVAKLGLKEALCGGVLHIPTLEGPQVTIRLTEVVQPNSVKRIEGKGLPYSKVAGRRGDLVVKFDVKFPDSLPPMVKDILRDCIPPVLCE</sequence>
<dbReference type="Gene3D" id="1.10.287.110">
    <property type="entry name" value="DnaJ domain"/>
    <property type="match status" value="1"/>
</dbReference>
<dbReference type="SMART" id="SM00271">
    <property type="entry name" value="DnaJ"/>
    <property type="match status" value="1"/>
</dbReference>
<proteinExistence type="predicted"/>
<dbReference type="InterPro" id="IPR036869">
    <property type="entry name" value="J_dom_sf"/>
</dbReference>
<reference evidence="4" key="1">
    <citation type="submission" date="2025-08" db="UniProtKB">
        <authorList>
            <consortium name="RefSeq"/>
        </authorList>
    </citation>
    <scope>IDENTIFICATION</scope>
</reference>
<name>A0ABM1DXJ5_PRICU</name>
<protein>
    <submittedName>
        <fullName evidence="4">DnaJ homolog subfamily B member 4-like</fullName>
    </submittedName>
</protein>
<evidence type="ECO:0000259" key="2">
    <source>
        <dbReference type="PROSITE" id="PS50076"/>
    </source>
</evidence>
<dbReference type="InterPro" id="IPR018253">
    <property type="entry name" value="DnaJ_domain_CS"/>
</dbReference>
<dbReference type="PROSITE" id="PS00636">
    <property type="entry name" value="DNAJ_1"/>
    <property type="match status" value="1"/>
</dbReference>
<evidence type="ECO:0000313" key="4">
    <source>
        <dbReference type="RefSeq" id="XP_014664666.1"/>
    </source>
</evidence>
<organism evidence="3 4">
    <name type="scientific">Priapulus caudatus</name>
    <name type="common">Priapulid worm</name>
    <dbReference type="NCBI Taxonomy" id="37621"/>
    <lineage>
        <taxon>Eukaryota</taxon>
        <taxon>Metazoa</taxon>
        <taxon>Ecdysozoa</taxon>
        <taxon>Scalidophora</taxon>
        <taxon>Priapulida</taxon>
        <taxon>Priapulimorpha</taxon>
        <taxon>Priapulimorphida</taxon>
        <taxon>Priapulidae</taxon>
        <taxon>Priapulus</taxon>
    </lineage>
</organism>
<dbReference type="GeneID" id="106806984"/>
<evidence type="ECO:0000256" key="1">
    <source>
        <dbReference type="ARBA" id="ARBA00023186"/>
    </source>
</evidence>
<gene>
    <name evidence="4" type="primary">LOC106806984</name>
</gene>
<dbReference type="Pfam" id="PF00226">
    <property type="entry name" value="DnaJ"/>
    <property type="match status" value="1"/>
</dbReference>
<keyword evidence="3" id="KW-1185">Reference proteome</keyword>
<dbReference type="CDD" id="cd10747">
    <property type="entry name" value="DnaJ_C"/>
    <property type="match status" value="1"/>
</dbReference>
<dbReference type="InterPro" id="IPR002939">
    <property type="entry name" value="DnaJ_C"/>
</dbReference>
<dbReference type="RefSeq" id="XP_014664666.1">
    <property type="nucleotide sequence ID" value="XM_014809180.1"/>
</dbReference>
<dbReference type="PANTHER" id="PTHR24078">
    <property type="entry name" value="DNAJ HOMOLOG SUBFAMILY C MEMBER"/>
    <property type="match status" value="1"/>
</dbReference>